<reference evidence="1 2" key="1">
    <citation type="submission" date="2023-03" db="EMBL/GenBank/DDBJ databases">
        <title>Genome insight into feeding habits of ladybird beetles.</title>
        <authorList>
            <person name="Li H.-S."/>
            <person name="Huang Y.-H."/>
            <person name="Pang H."/>
        </authorList>
    </citation>
    <scope>NUCLEOTIDE SEQUENCE [LARGE SCALE GENOMIC DNA]</scope>
    <source>
        <strain evidence="1">SYSU_2023b</strain>
        <tissue evidence="1">Whole body</tissue>
    </source>
</reference>
<keyword evidence="2" id="KW-1185">Reference proteome</keyword>
<evidence type="ECO:0000313" key="2">
    <source>
        <dbReference type="Proteomes" id="UP001431783"/>
    </source>
</evidence>
<dbReference type="AlphaFoldDB" id="A0AAW1UKG2"/>
<organism evidence="1 2">
    <name type="scientific">Henosepilachna vigintioctopunctata</name>
    <dbReference type="NCBI Taxonomy" id="420089"/>
    <lineage>
        <taxon>Eukaryota</taxon>
        <taxon>Metazoa</taxon>
        <taxon>Ecdysozoa</taxon>
        <taxon>Arthropoda</taxon>
        <taxon>Hexapoda</taxon>
        <taxon>Insecta</taxon>
        <taxon>Pterygota</taxon>
        <taxon>Neoptera</taxon>
        <taxon>Endopterygota</taxon>
        <taxon>Coleoptera</taxon>
        <taxon>Polyphaga</taxon>
        <taxon>Cucujiformia</taxon>
        <taxon>Coccinelloidea</taxon>
        <taxon>Coccinellidae</taxon>
        <taxon>Epilachninae</taxon>
        <taxon>Epilachnini</taxon>
        <taxon>Henosepilachna</taxon>
    </lineage>
</organism>
<dbReference type="EMBL" id="JARQZJ010000065">
    <property type="protein sequence ID" value="KAK9880550.1"/>
    <property type="molecule type" value="Genomic_DNA"/>
</dbReference>
<sequence length="69" mass="7958">MTLKMNENCFGLMKTVQNMTVCAQSVTKIRMEKESTEMKREYSKELSIITLLPRPSLPDTSEAMTNREL</sequence>
<proteinExistence type="predicted"/>
<comment type="caution">
    <text evidence="1">The sequence shown here is derived from an EMBL/GenBank/DDBJ whole genome shotgun (WGS) entry which is preliminary data.</text>
</comment>
<dbReference type="Proteomes" id="UP001431783">
    <property type="component" value="Unassembled WGS sequence"/>
</dbReference>
<protein>
    <submittedName>
        <fullName evidence="1">Uncharacterized protein</fullName>
    </submittedName>
</protein>
<evidence type="ECO:0000313" key="1">
    <source>
        <dbReference type="EMBL" id="KAK9880550.1"/>
    </source>
</evidence>
<gene>
    <name evidence="1" type="ORF">WA026_011786</name>
</gene>
<name>A0AAW1UKG2_9CUCU</name>
<accession>A0AAW1UKG2</accession>